<gene>
    <name evidence="1" type="ORF">PAAG_00830</name>
</gene>
<evidence type="ECO:0000313" key="2">
    <source>
        <dbReference type="Proteomes" id="UP000002059"/>
    </source>
</evidence>
<organism evidence="1 2">
    <name type="scientific">Paracoccidioides lutzii (strain ATCC MYA-826 / Pb01)</name>
    <name type="common">Paracoccidioides brasiliensis</name>
    <dbReference type="NCBI Taxonomy" id="502779"/>
    <lineage>
        <taxon>Eukaryota</taxon>
        <taxon>Fungi</taxon>
        <taxon>Dikarya</taxon>
        <taxon>Ascomycota</taxon>
        <taxon>Pezizomycotina</taxon>
        <taxon>Eurotiomycetes</taxon>
        <taxon>Eurotiomycetidae</taxon>
        <taxon>Onygenales</taxon>
        <taxon>Ajellomycetaceae</taxon>
        <taxon>Paracoccidioides</taxon>
    </lineage>
</organism>
<sequence>MPKRMTEEEWECRLQAEDGLPDKSLLNGKQVFKKLEPGSSSVKVALRSGRQPRVIWLNDQIDNFNRKIRAIRYSEEECQKPEGERHSCFLQEQELEAQELDDYQNWVANEYINQASSPKGRPMIDAMAALYRKGSAVSDHPALKAGNGCCPTAGCALDVKATLKTQHSVLDLCPICHRWYIDMGEFEVHCQHHIYHPATISLEYGFLEVCGTLAWSRFCPQCLSDKSKKARRRMAAFYDQQSLTRHMNRHYNDSTLVLGCGSFMVVICFSTQSESFSVIMMIYTAYLLLKYGAVENWHWRVKCLILHKLWRMTEPSWKFMSTLPRALSAMELILTMTERWSAQEDSERANWCCGTSGCGDRPCWHGSLLRSENILFSPFGPRSCPGFLPILVALIRPILVL</sequence>
<protein>
    <submittedName>
        <fullName evidence="1">Uncharacterized protein</fullName>
    </submittedName>
</protein>
<dbReference type="RefSeq" id="XP_015700932.1">
    <property type="nucleotide sequence ID" value="XM_015844151.1"/>
</dbReference>
<reference evidence="1 2" key="1">
    <citation type="journal article" date="2011" name="PLoS Genet.">
        <title>Comparative genomic analysis of human fungal pathogens causing paracoccidioidomycosis.</title>
        <authorList>
            <person name="Desjardins C.A."/>
            <person name="Champion M.D."/>
            <person name="Holder J.W."/>
            <person name="Muszewska A."/>
            <person name="Goldberg J."/>
            <person name="Bailao A.M."/>
            <person name="Brigido M.M."/>
            <person name="Ferreira M.E."/>
            <person name="Garcia A.M."/>
            <person name="Grynberg M."/>
            <person name="Gujja S."/>
            <person name="Heiman D.I."/>
            <person name="Henn M.R."/>
            <person name="Kodira C.D."/>
            <person name="Leon-Narvaez H."/>
            <person name="Longo L.V."/>
            <person name="Ma L.J."/>
            <person name="Malavazi I."/>
            <person name="Matsuo A.L."/>
            <person name="Morais F.V."/>
            <person name="Pereira M."/>
            <person name="Rodriguez-Brito S."/>
            <person name="Sakthikumar S."/>
            <person name="Salem-Izacc S.M."/>
            <person name="Sykes S.M."/>
            <person name="Teixeira M.M."/>
            <person name="Vallejo M.C."/>
            <person name="Walter M.E."/>
            <person name="Yandava C."/>
            <person name="Young S."/>
            <person name="Zeng Q."/>
            <person name="Zucker J."/>
            <person name="Felipe M.S."/>
            <person name="Goldman G.H."/>
            <person name="Haas B.J."/>
            <person name="McEwen J.G."/>
            <person name="Nino-Vega G."/>
            <person name="Puccia R."/>
            <person name="San-Blas G."/>
            <person name="Soares C.M."/>
            <person name="Birren B.W."/>
            <person name="Cuomo C.A."/>
        </authorList>
    </citation>
    <scope>NUCLEOTIDE SEQUENCE [LARGE SCALE GENOMIC DNA]</scope>
    <source>
        <strain evidence="2">ATCC MYA-826 / Pb01</strain>
    </source>
</reference>
<dbReference type="EMBL" id="KN293993">
    <property type="protein sequence ID" value="EEH37909.2"/>
    <property type="molecule type" value="Genomic_DNA"/>
</dbReference>
<evidence type="ECO:0000313" key="1">
    <source>
        <dbReference type="EMBL" id="EEH37909.2"/>
    </source>
</evidence>
<dbReference type="VEuPathDB" id="FungiDB:PAAG_00830"/>
<name>C1GQN5_PARBA</name>
<dbReference type="KEGG" id="pbl:PAAG_00830"/>
<accession>C1GQN5</accession>
<dbReference type="Proteomes" id="UP000002059">
    <property type="component" value="Partially assembled WGS sequence"/>
</dbReference>
<proteinExistence type="predicted"/>
<keyword evidence="2" id="KW-1185">Reference proteome</keyword>
<dbReference type="OrthoDB" id="4201960at2759"/>
<dbReference type="GeneID" id="9100558"/>
<dbReference type="HOGENOM" id="CLU_687158_0_0_1"/>
<dbReference type="AlphaFoldDB" id="C1GQN5"/>